<reference evidence="1 3" key="1">
    <citation type="submission" date="2015-12" db="EMBL/GenBank/DDBJ databases">
        <title>Intraspecies pangenome expansion in the marine bacterium Alteromonas.</title>
        <authorList>
            <person name="Lopez-Perez M."/>
            <person name="Rodriguez-Valera F."/>
        </authorList>
    </citation>
    <scope>NUCLEOTIDE SEQUENCE [LARGE SCALE GENOMIC DNA]</scope>
    <source>
        <strain evidence="1 3">LMG 21861</strain>
    </source>
</reference>
<dbReference type="Proteomes" id="UP000056750">
    <property type="component" value="Chromosome"/>
</dbReference>
<dbReference type="Proteomes" id="UP001170717">
    <property type="component" value="Unassembled WGS sequence"/>
</dbReference>
<dbReference type="Pfam" id="PF00300">
    <property type="entry name" value="His_Phos_1"/>
    <property type="match status" value="1"/>
</dbReference>
<evidence type="ECO:0000313" key="3">
    <source>
        <dbReference type="Proteomes" id="UP000056750"/>
    </source>
</evidence>
<sequence length="182" mass="21252">MKEIILIRHGKPLSAHNNKLSAGEFTNWVRQYNQSPLDSAHYPNEKRQFATHHIIASPLKRAQLSANYYMGEPATDVIPELKEMDIPYYRLPLRLRAWHWVLLNRLMWICGKAGRFESFIEAKNRVGKAAHELEKKAEQHAQIVVFGHGMSNRYIRVFLAKRGWEITEKNNGYWGVTRLIKS</sequence>
<dbReference type="KEGG" id="asq:AVL57_02545"/>
<accession>A0AAW7Z399</accession>
<dbReference type="RefSeq" id="WP_057794608.1">
    <property type="nucleotide sequence ID" value="NZ_CAXIBE010000022.1"/>
</dbReference>
<proteinExistence type="predicted"/>
<dbReference type="InterPro" id="IPR029033">
    <property type="entry name" value="His_PPase_superfam"/>
</dbReference>
<dbReference type="InterPro" id="IPR013078">
    <property type="entry name" value="His_Pase_superF_clade-1"/>
</dbReference>
<name>A0AAW7Z399_9ALTE</name>
<dbReference type="EMBL" id="JAUOQI010000005">
    <property type="protein sequence ID" value="MDO6577436.1"/>
    <property type="molecule type" value="Genomic_DNA"/>
</dbReference>
<organism evidence="2 4">
    <name type="scientific">Alteromonas stellipolaris</name>
    <dbReference type="NCBI Taxonomy" id="233316"/>
    <lineage>
        <taxon>Bacteria</taxon>
        <taxon>Pseudomonadati</taxon>
        <taxon>Pseudomonadota</taxon>
        <taxon>Gammaproteobacteria</taxon>
        <taxon>Alteromonadales</taxon>
        <taxon>Alteromonadaceae</taxon>
        <taxon>Alteromonas/Salinimonas group</taxon>
        <taxon>Alteromonas</taxon>
    </lineage>
</organism>
<dbReference type="Gene3D" id="3.40.50.1240">
    <property type="entry name" value="Phosphoglycerate mutase-like"/>
    <property type="match status" value="1"/>
</dbReference>
<dbReference type="SUPFAM" id="SSF53254">
    <property type="entry name" value="Phosphoglycerate mutase-like"/>
    <property type="match status" value="1"/>
</dbReference>
<evidence type="ECO:0000313" key="4">
    <source>
        <dbReference type="Proteomes" id="UP001170717"/>
    </source>
</evidence>
<gene>
    <name evidence="1" type="ORF">AVL57_02545</name>
    <name evidence="2" type="ORF">Q4527_08530</name>
</gene>
<reference evidence="2" key="2">
    <citation type="submission" date="2023-07" db="EMBL/GenBank/DDBJ databases">
        <title>Genome content predicts the carbon catabolic preferences of heterotrophic bacteria.</title>
        <authorList>
            <person name="Gralka M."/>
        </authorList>
    </citation>
    <scope>NUCLEOTIDE SEQUENCE</scope>
    <source>
        <strain evidence="2">F2M12</strain>
    </source>
</reference>
<keyword evidence="3" id="KW-1185">Reference proteome</keyword>
<protein>
    <submittedName>
        <fullName evidence="2">Histidine phosphatase family protein</fullName>
    </submittedName>
</protein>
<dbReference type="AlphaFoldDB" id="A0AAW7Z399"/>
<evidence type="ECO:0000313" key="2">
    <source>
        <dbReference type="EMBL" id="MDO6577436.1"/>
    </source>
</evidence>
<evidence type="ECO:0000313" key="1">
    <source>
        <dbReference type="EMBL" id="AMJ72952.1"/>
    </source>
</evidence>
<dbReference type="GeneID" id="83256533"/>
<dbReference type="EMBL" id="CP013926">
    <property type="protein sequence ID" value="AMJ72952.1"/>
    <property type="molecule type" value="Genomic_DNA"/>
</dbReference>